<dbReference type="Gene3D" id="3.40.720.10">
    <property type="entry name" value="Alkaline Phosphatase, subunit A"/>
    <property type="match status" value="1"/>
</dbReference>
<evidence type="ECO:0000256" key="4">
    <source>
        <dbReference type="ARBA" id="ARBA00022837"/>
    </source>
</evidence>
<dbReference type="PANTHER" id="PTHR42693:SF53">
    <property type="entry name" value="ENDO-4-O-SULFATASE"/>
    <property type="match status" value="1"/>
</dbReference>
<evidence type="ECO:0000256" key="2">
    <source>
        <dbReference type="ARBA" id="ARBA00022723"/>
    </source>
</evidence>
<dbReference type="SUPFAM" id="SSF53649">
    <property type="entry name" value="Alkaline phosphatase-like"/>
    <property type="match status" value="1"/>
</dbReference>
<feature type="region of interest" description="Disordered" evidence="5">
    <location>
        <begin position="466"/>
        <end position="491"/>
    </location>
</feature>
<dbReference type="PANTHER" id="PTHR42693">
    <property type="entry name" value="ARYLSULFATASE FAMILY MEMBER"/>
    <property type="match status" value="1"/>
</dbReference>
<dbReference type="PROSITE" id="PS00523">
    <property type="entry name" value="SULFATASE_1"/>
    <property type="match status" value="1"/>
</dbReference>
<dbReference type="EMBL" id="JAJKFW010000024">
    <property type="protein sequence ID" value="MCC9643297.1"/>
    <property type="molecule type" value="Genomic_DNA"/>
</dbReference>
<gene>
    <name evidence="8" type="ORF">LOC71_13510</name>
</gene>
<dbReference type="Proteomes" id="UP001430306">
    <property type="component" value="Unassembled WGS sequence"/>
</dbReference>
<feature type="signal peptide" evidence="6">
    <location>
        <begin position="1"/>
        <end position="38"/>
    </location>
</feature>
<evidence type="ECO:0000256" key="5">
    <source>
        <dbReference type="SAM" id="MobiDB-lite"/>
    </source>
</evidence>
<feature type="chain" id="PRO_5046583692" evidence="6">
    <location>
        <begin position="39"/>
        <end position="491"/>
    </location>
</feature>
<keyword evidence="4" id="KW-0106">Calcium</keyword>
<proteinExistence type="inferred from homology"/>
<dbReference type="InterPro" id="IPR017850">
    <property type="entry name" value="Alkaline_phosphatase_core_sf"/>
</dbReference>
<evidence type="ECO:0000256" key="6">
    <source>
        <dbReference type="SAM" id="SignalP"/>
    </source>
</evidence>
<comment type="similarity">
    <text evidence="1">Belongs to the sulfatase family.</text>
</comment>
<feature type="domain" description="Sulfatase N-terminal" evidence="7">
    <location>
        <begin position="44"/>
        <end position="372"/>
    </location>
</feature>
<reference evidence="8" key="1">
    <citation type="submission" date="2021-11" db="EMBL/GenBank/DDBJ databases">
        <title>Genome sequence.</title>
        <authorList>
            <person name="Sun Q."/>
        </authorList>
    </citation>
    <scope>NUCLEOTIDE SEQUENCE</scope>
    <source>
        <strain evidence="8">JC740</strain>
    </source>
</reference>
<evidence type="ECO:0000259" key="7">
    <source>
        <dbReference type="Pfam" id="PF00884"/>
    </source>
</evidence>
<accession>A0ABS8NK25</accession>
<keyword evidence="6" id="KW-0732">Signal</keyword>
<keyword evidence="3" id="KW-0378">Hydrolase</keyword>
<dbReference type="Pfam" id="PF00884">
    <property type="entry name" value="Sulfatase"/>
    <property type="match status" value="1"/>
</dbReference>
<keyword evidence="9" id="KW-1185">Reference proteome</keyword>
<evidence type="ECO:0000313" key="9">
    <source>
        <dbReference type="Proteomes" id="UP001430306"/>
    </source>
</evidence>
<evidence type="ECO:0000256" key="1">
    <source>
        <dbReference type="ARBA" id="ARBA00008779"/>
    </source>
</evidence>
<feature type="region of interest" description="Disordered" evidence="5">
    <location>
        <begin position="306"/>
        <end position="325"/>
    </location>
</feature>
<name>A0ABS8NK25_9BACT</name>
<sequence>MNRLHALRHSLQHATTNEFRVACLCIVASLLLAVPCEAADEQPPNIVLMMCDDLGWGDTGFNGNTIIQTPNLDQLASEGVILDHFYSVGPVCSPTRASFLTGRHYYRMGVWTANQGHLPAEEYTLARMLHDQGYATGHFGKWHLGTLSRTMSSKGQKRRPDLHYSPPWERDYDTSFVTESAVCTWDPGIGPRSKNNPYFENGQPTHENVLGCDSRVLMDRAIPFIEDSVRQQKPFLSVIWFHAPHEDIQAGPEYLAKYKGHGEAAHYYGCITAVDDQVGRLREKLQELHVADNTLIFFCSDNGPEGGVPKDRSKTRRAGSAGEFSGRKRSVLDGGVRVPAFVHWPKHLPSEIRNETPTSVLDLLPTIAHLTNAKPHPQRQLDGENAWPIWKGEISQRSKPIPFRYGNFACLVSDGYKLIIESPQNTPKDRLFHLATDVKEQNNLADQHPDRVASMREEILSFLESSKQSHAGKEYDNASPPVDRWRGLGKK</sequence>
<evidence type="ECO:0000313" key="8">
    <source>
        <dbReference type="EMBL" id="MCC9643297.1"/>
    </source>
</evidence>
<comment type="caution">
    <text evidence="8">The sequence shown here is derived from an EMBL/GenBank/DDBJ whole genome shotgun (WGS) entry which is preliminary data.</text>
</comment>
<dbReference type="InterPro" id="IPR000917">
    <property type="entry name" value="Sulfatase_N"/>
</dbReference>
<dbReference type="Gene3D" id="3.30.1120.10">
    <property type="match status" value="1"/>
</dbReference>
<dbReference type="InterPro" id="IPR050738">
    <property type="entry name" value="Sulfatase"/>
</dbReference>
<keyword evidence="2" id="KW-0479">Metal-binding</keyword>
<dbReference type="InterPro" id="IPR024607">
    <property type="entry name" value="Sulfatase_CS"/>
</dbReference>
<evidence type="ECO:0000256" key="3">
    <source>
        <dbReference type="ARBA" id="ARBA00022801"/>
    </source>
</evidence>
<organism evidence="8 9">
    <name type="scientific">Rhodopirellula halodulae</name>
    <dbReference type="NCBI Taxonomy" id="2894198"/>
    <lineage>
        <taxon>Bacteria</taxon>
        <taxon>Pseudomonadati</taxon>
        <taxon>Planctomycetota</taxon>
        <taxon>Planctomycetia</taxon>
        <taxon>Pirellulales</taxon>
        <taxon>Pirellulaceae</taxon>
        <taxon>Rhodopirellula</taxon>
    </lineage>
</organism>
<protein>
    <submittedName>
        <fullName evidence="8">Sulfatase-like hydrolase/transferase</fullName>
    </submittedName>
</protein>
<dbReference type="RefSeq" id="WP_230274244.1">
    <property type="nucleotide sequence ID" value="NZ_JAJKFW010000024.1"/>
</dbReference>